<keyword evidence="2" id="KW-1185">Reference proteome</keyword>
<dbReference type="EMBL" id="LT669839">
    <property type="protein sequence ID" value="SHD75918.1"/>
    <property type="molecule type" value="Genomic_DNA"/>
</dbReference>
<proteinExistence type="predicted"/>
<gene>
    <name evidence="1" type="ORF">CUESP1_0532</name>
</gene>
<organism evidence="1 2">
    <name type="scientific">[Clostridium] ultunense Esp</name>
    <dbReference type="NCBI Taxonomy" id="1288971"/>
    <lineage>
        <taxon>Bacteria</taxon>
        <taxon>Bacillati</taxon>
        <taxon>Bacillota</taxon>
        <taxon>Tissierellia</taxon>
        <taxon>Tissierellales</taxon>
        <taxon>Tepidimicrobiaceae</taxon>
        <taxon>Schnuerera</taxon>
    </lineage>
</organism>
<sequence length="97" mass="10823">MPLSKKRERIAVDNPDKIAKLLQKAARDSYRLDKVLYEPLNVAIASSFNVVKALEDEVKTIDKAIERNIKGINPTEYQSLISIPRVGPILASGIFCI</sequence>
<reference evidence="1 2" key="1">
    <citation type="submission" date="2016-11" db="EMBL/GenBank/DDBJ databases">
        <authorList>
            <person name="Manzoor S."/>
        </authorList>
    </citation>
    <scope>NUCLEOTIDE SEQUENCE [LARGE SCALE GENOMIC DNA]</scope>
    <source>
        <strain evidence="1">Clostridium ultunense strain Esp</strain>
    </source>
</reference>
<dbReference type="Proteomes" id="UP000245423">
    <property type="component" value="Chromosome 1"/>
</dbReference>
<dbReference type="AlphaFoldDB" id="A0A1M4PKF8"/>
<evidence type="ECO:0008006" key="3">
    <source>
        <dbReference type="Google" id="ProtNLM"/>
    </source>
</evidence>
<protein>
    <recommendedName>
        <fullName evidence="3">Transposase</fullName>
    </recommendedName>
</protein>
<accession>A0A1M4PKF8</accession>
<name>A0A1M4PKF8_9FIRM</name>
<evidence type="ECO:0000313" key="2">
    <source>
        <dbReference type="Proteomes" id="UP000245423"/>
    </source>
</evidence>
<evidence type="ECO:0000313" key="1">
    <source>
        <dbReference type="EMBL" id="SHD75918.1"/>
    </source>
</evidence>